<organism evidence="2 3">
    <name type="scientific">Marinomonas primoryensis</name>
    <dbReference type="NCBI Taxonomy" id="178399"/>
    <lineage>
        <taxon>Bacteria</taxon>
        <taxon>Pseudomonadati</taxon>
        <taxon>Pseudomonadota</taxon>
        <taxon>Gammaproteobacteria</taxon>
        <taxon>Oceanospirillales</taxon>
        <taxon>Oceanospirillaceae</taxon>
        <taxon>Marinomonas</taxon>
    </lineage>
</organism>
<dbReference type="AlphaFoldDB" id="A0A2Z4PP12"/>
<keyword evidence="1" id="KW-0812">Transmembrane</keyword>
<evidence type="ECO:0000313" key="2">
    <source>
        <dbReference type="EMBL" id="AWX99199.1"/>
    </source>
</evidence>
<feature type="transmembrane region" description="Helical" evidence="1">
    <location>
        <begin position="71"/>
        <end position="99"/>
    </location>
</feature>
<evidence type="ECO:0000256" key="1">
    <source>
        <dbReference type="SAM" id="Phobius"/>
    </source>
</evidence>
<feature type="transmembrane region" description="Helical" evidence="1">
    <location>
        <begin position="46"/>
        <end position="64"/>
    </location>
</feature>
<protein>
    <recommendedName>
        <fullName evidence="4">TVP38/TMEM64 family membrane protein</fullName>
    </recommendedName>
</protein>
<dbReference type="OrthoDB" id="6369004at2"/>
<dbReference type="EMBL" id="CP016181">
    <property type="protein sequence ID" value="AWX99199.1"/>
    <property type="molecule type" value="Genomic_DNA"/>
</dbReference>
<sequence length="191" mass="20528">MKNTFSWFNITIKCCLVSLALLYQFTITKSDVVSLLNASEFLNATLILVLASIIYAILLAVPYFPGIEVGLAIMIIFGVKGVIFAYVATVVGLFIAFLFGGGIKGNRLLNNKLSNIIVSEATHKLSNYSPIFALIILLNMPGNIVLGGGGGIAMSYGYYKKLSPLTFLFSLIIATSPIPLLIGVLGLQFPL</sequence>
<evidence type="ECO:0000313" key="3">
    <source>
        <dbReference type="Proteomes" id="UP000249898"/>
    </source>
</evidence>
<reference evidence="2 3" key="1">
    <citation type="submission" date="2016-06" db="EMBL/GenBank/DDBJ databases">
        <title>The sequenced genome of the ice-adhering bacterium Marinomonas primoryensis, from Antarctica.</title>
        <authorList>
            <person name="Graham L."/>
            <person name="Vance T.D.R."/>
            <person name="Davies P.L."/>
        </authorList>
    </citation>
    <scope>NUCLEOTIDE SEQUENCE [LARGE SCALE GENOMIC DNA]</scope>
    <source>
        <strain evidence="2 3">AceL</strain>
    </source>
</reference>
<keyword evidence="1" id="KW-0472">Membrane</keyword>
<proteinExistence type="predicted"/>
<dbReference type="Proteomes" id="UP000249898">
    <property type="component" value="Chromosome"/>
</dbReference>
<name>A0A2Z4PP12_9GAMM</name>
<feature type="transmembrane region" description="Helical" evidence="1">
    <location>
        <begin position="131"/>
        <end position="153"/>
    </location>
</feature>
<keyword evidence="1" id="KW-1133">Transmembrane helix</keyword>
<gene>
    <name evidence="2" type="ORF">A8139_03670</name>
</gene>
<feature type="transmembrane region" description="Helical" evidence="1">
    <location>
        <begin position="165"/>
        <end position="189"/>
    </location>
</feature>
<evidence type="ECO:0008006" key="4">
    <source>
        <dbReference type="Google" id="ProtNLM"/>
    </source>
</evidence>
<accession>A0A2Z4PP12</accession>